<dbReference type="RefSeq" id="WP_131910413.1">
    <property type="nucleotide sequence ID" value="NZ_SMFM01000008.1"/>
</dbReference>
<comment type="caution">
    <text evidence="2">The sequence shown here is derived from an EMBL/GenBank/DDBJ whole genome shotgun (WGS) entry which is preliminary data.</text>
</comment>
<name>A0A4V2YTP8_9FLAO</name>
<keyword evidence="1" id="KW-0812">Transmembrane</keyword>
<keyword evidence="1" id="KW-1133">Transmembrane helix</keyword>
<feature type="transmembrane region" description="Helical" evidence="1">
    <location>
        <begin position="77"/>
        <end position="93"/>
    </location>
</feature>
<evidence type="ECO:0000313" key="2">
    <source>
        <dbReference type="EMBL" id="TDD74627.1"/>
    </source>
</evidence>
<gene>
    <name evidence="2" type="ORF">E0F89_14060</name>
</gene>
<evidence type="ECO:0000256" key="1">
    <source>
        <dbReference type="SAM" id="Phobius"/>
    </source>
</evidence>
<keyword evidence="1" id="KW-0472">Membrane</keyword>
<reference evidence="2 3" key="1">
    <citation type="submission" date="2019-03" db="EMBL/GenBank/DDBJ databases">
        <title>Flavobacterium AT-3-2 sp. nov., isolated from arctic soil.</title>
        <authorList>
            <person name="Chaudhary D.K."/>
        </authorList>
    </citation>
    <scope>NUCLEOTIDE SEQUENCE [LARGE SCALE GENOMIC DNA]</scope>
    <source>
        <strain evidence="2 3">AT-3-2</strain>
    </source>
</reference>
<proteinExistence type="predicted"/>
<organism evidence="2 3">
    <name type="scientific">Flavobacterium caseinilyticum</name>
    <dbReference type="NCBI Taxonomy" id="2541732"/>
    <lineage>
        <taxon>Bacteria</taxon>
        <taxon>Pseudomonadati</taxon>
        <taxon>Bacteroidota</taxon>
        <taxon>Flavobacteriia</taxon>
        <taxon>Flavobacteriales</taxon>
        <taxon>Flavobacteriaceae</taxon>
        <taxon>Flavobacterium</taxon>
    </lineage>
</organism>
<accession>A0A4V2YTP8</accession>
<dbReference type="Proteomes" id="UP000295278">
    <property type="component" value="Unassembled WGS sequence"/>
</dbReference>
<dbReference type="AlphaFoldDB" id="A0A4V2YTP8"/>
<keyword evidence="3" id="KW-1185">Reference proteome</keyword>
<evidence type="ECO:0000313" key="3">
    <source>
        <dbReference type="Proteomes" id="UP000295278"/>
    </source>
</evidence>
<feature type="transmembrane region" description="Helical" evidence="1">
    <location>
        <begin position="54"/>
        <end position="71"/>
    </location>
</feature>
<protein>
    <submittedName>
        <fullName evidence="2">Uncharacterized protein</fullName>
    </submittedName>
</protein>
<sequence>MNILSRQQLQTQLEQISNAVYSKLESKYSGFSAISQKSGLSKAVNNTEDPSKPSFVPALGGIVVGGGVYYITKSPLYSISSAVIIAGLLYSVARRKSDNTVNSTIETKMSIDFEKSKSDCIQLVLTTNEELVNAWYNQLENLKSDLQSTIQTSQKEQSVIDENLDFTYVFLPLTLNSREWRIKIDQIAEDGDFESKLKSTLQQWKNETLIQIKEVAAEQWNEKFSKINL</sequence>
<dbReference type="EMBL" id="SMFM01000008">
    <property type="protein sequence ID" value="TDD74627.1"/>
    <property type="molecule type" value="Genomic_DNA"/>
</dbReference>